<evidence type="ECO:0000259" key="8">
    <source>
        <dbReference type="Pfam" id="PF02687"/>
    </source>
</evidence>
<organism evidence="10 11">
    <name type="scientific">Sphingomonas changbaiensis NBRC 104936</name>
    <dbReference type="NCBI Taxonomy" id="1219043"/>
    <lineage>
        <taxon>Bacteria</taxon>
        <taxon>Pseudomonadati</taxon>
        <taxon>Pseudomonadota</taxon>
        <taxon>Alphaproteobacteria</taxon>
        <taxon>Sphingomonadales</taxon>
        <taxon>Sphingomonadaceae</taxon>
        <taxon>Sphingomonas</taxon>
    </lineage>
</organism>
<feature type="transmembrane region" description="Helical" evidence="7">
    <location>
        <begin position="714"/>
        <end position="736"/>
    </location>
</feature>
<feature type="transmembrane region" description="Helical" evidence="7">
    <location>
        <begin position="802"/>
        <end position="825"/>
    </location>
</feature>
<comment type="similarity">
    <text evidence="6">Belongs to the ABC-4 integral membrane protein family.</text>
</comment>
<dbReference type="AlphaFoldDB" id="A0A0E9MN27"/>
<dbReference type="OrthoDB" id="9770036at2"/>
<evidence type="ECO:0000256" key="3">
    <source>
        <dbReference type="ARBA" id="ARBA00022692"/>
    </source>
</evidence>
<feature type="domain" description="ABC3 transporter permease C-terminal" evidence="8">
    <location>
        <begin position="301"/>
        <end position="418"/>
    </location>
</feature>
<dbReference type="PANTHER" id="PTHR30572:SF4">
    <property type="entry name" value="ABC TRANSPORTER PERMEASE YTRF"/>
    <property type="match status" value="1"/>
</dbReference>
<evidence type="ECO:0000256" key="4">
    <source>
        <dbReference type="ARBA" id="ARBA00022989"/>
    </source>
</evidence>
<proteinExistence type="inferred from homology"/>
<feature type="transmembrane region" description="Helical" evidence="7">
    <location>
        <begin position="20"/>
        <end position="41"/>
    </location>
</feature>
<dbReference type="PANTHER" id="PTHR30572">
    <property type="entry name" value="MEMBRANE COMPONENT OF TRANSPORTER-RELATED"/>
    <property type="match status" value="1"/>
</dbReference>
<reference evidence="10 11" key="1">
    <citation type="submission" date="2015-04" db="EMBL/GenBank/DDBJ databases">
        <title>Whole genome shotgun sequence of Sphingomonas changbaiensis NBRC 104936.</title>
        <authorList>
            <person name="Katano-Makiyama Y."/>
            <person name="Hosoyama A."/>
            <person name="Hashimoto M."/>
            <person name="Noguchi M."/>
            <person name="Tsuchikane K."/>
            <person name="Ohji S."/>
            <person name="Yamazoe A."/>
            <person name="Ichikawa N."/>
            <person name="Kimura A."/>
            <person name="Fujita N."/>
        </authorList>
    </citation>
    <scope>NUCLEOTIDE SEQUENCE [LARGE SCALE GENOMIC DNA]</scope>
    <source>
        <strain evidence="10 11">NBRC 104936</strain>
    </source>
</reference>
<evidence type="ECO:0000256" key="5">
    <source>
        <dbReference type="ARBA" id="ARBA00023136"/>
    </source>
</evidence>
<dbReference type="PROSITE" id="PS51257">
    <property type="entry name" value="PROKAR_LIPOPROTEIN"/>
    <property type="match status" value="1"/>
</dbReference>
<dbReference type="Pfam" id="PF02687">
    <property type="entry name" value="FtsX"/>
    <property type="match status" value="2"/>
</dbReference>
<evidence type="ECO:0000256" key="1">
    <source>
        <dbReference type="ARBA" id="ARBA00004651"/>
    </source>
</evidence>
<dbReference type="STRING" id="1219043.SCH01S_21_01160"/>
<evidence type="ECO:0000313" key="11">
    <source>
        <dbReference type="Proteomes" id="UP000033202"/>
    </source>
</evidence>
<dbReference type="RefSeq" id="WP_046347757.1">
    <property type="nucleotide sequence ID" value="NZ_BBWU01000021.1"/>
</dbReference>
<comment type="caution">
    <text evidence="10">The sequence shown here is derived from an EMBL/GenBank/DDBJ whole genome shotgun (WGS) entry which is preliminary data.</text>
</comment>
<feature type="transmembrane region" description="Helical" evidence="7">
    <location>
        <begin position="389"/>
        <end position="413"/>
    </location>
</feature>
<evidence type="ECO:0000313" key="10">
    <source>
        <dbReference type="EMBL" id="GAO38929.1"/>
    </source>
</evidence>
<feature type="transmembrane region" description="Helical" evidence="7">
    <location>
        <begin position="342"/>
        <end position="369"/>
    </location>
</feature>
<name>A0A0E9MN27_9SPHN</name>
<keyword evidence="3 7" id="KW-0812">Transmembrane</keyword>
<gene>
    <name evidence="10" type="ORF">SCH01S_21_01160</name>
</gene>
<evidence type="ECO:0000256" key="2">
    <source>
        <dbReference type="ARBA" id="ARBA00022475"/>
    </source>
</evidence>
<keyword evidence="5 7" id="KW-0472">Membrane</keyword>
<evidence type="ECO:0000256" key="6">
    <source>
        <dbReference type="ARBA" id="ARBA00038076"/>
    </source>
</evidence>
<feature type="domain" description="MacB-like periplasmic core" evidence="9">
    <location>
        <begin position="21"/>
        <end position="241"/>
    </location>
</feature>
<feature type="domain" description="ABC3 transporter permease C-terminal" evidence="8">
    <location>
        <begin position="717"/>
        <end position="829"/>
    </location>
</feature>
<evidence type="ECO:0000259" key="9">
    <source>
        <dbReference type="Pfam" id="PF12704"/>
    </source>
</evidence>
<keyword evidence="11" id="KW-1185">Reference proteome</keyword>
<accession>A0A0E9MN27</accession>
<feature type="transmembrane region" description="Helical" evidence="7">
    <location>
        <begin position="440"/>
        <end position="460"/>
    </location>
</feature>
<feature type="domain" description="MacB-like periplasmic core" evidence="9">
    <location>
        <begin position="446"/>
        <end position="680"/>
    </location>
</feature>
<dbReference type="Proteomes" id="UP000033202">
    <property type="component" value="Unassembled WGS sequence"/>
</dbReference>
<dbReference type="EMBL" id="BBWU01000021">
    <property type="protein sequence ID" value="GAO38929.1"/>
    <property type="molecule type" value="Genomic_DNA"/>
</dbReference>
<feature type="transmembrane region" description="Helical" evidence="7">
    <location>
        <begin position="296"/>
        <end position="317"/>
    </location>
</feature>
<dbReference type="InterPro" id="IPR025857">
    <property type="entry name" value="MacB_PCD"/>
</dbReference>
<evidence type="ECO:0000256" key="7">
    <source>
        <dbReference type="SAM" id="Phobius"/>
    </source>
</evidence>
<comment type="subcellular location">
    <subcellularLocation>
        <location evidence="1">Cell membrane</location>
        <topology evidence="1">Multi-pass membrane protein</topology>
    </subcellularLocation>
</comment>
<dbReference type="InterPro" id="IPR003838">
    <property type="entry name" value="ABC3_permease_C"/>
</dbReference>
<feature type="transmembrane region" description="Helical" evidence="7">
    <location>
        <begin position="757"/>
        <end position="782"/>
    </location>
</feature>
<dbReference type="GO" id="GO:0005886">
    <property type="term" value="C:plasma membrane"/>
    <property type="evidence" value="ECO:0007669"/>
    <property type="project" value="UniProtKB-SubCell"/>
</dbReference>
<dbReference type="InterPro" id="IPR050250">
    <property type="entry name" value="Macrolide_Exporter_MacB"/>
</dbReference>
<dbReference type="GO" id="GO:0022857">
    <property type="term" value="F:transmembrane transporter activity"/>
    <property type="evidence" value="ECO:0007669"/>
    <property type="project" value="TreeGrafter"/>
</dbReference>
<dbReference type="Pfam" id="PF12704">
    <property type="entry name" value="MacB_PCD"/>
    <property type="match status" value="2"/>
</dbReference>
<sequence>MWRNYLTVGVRSLMKNRAYALINILGLAIGMAACLMILLFVRYELSYDKWLPNSDNIYQLQTYYHDKQTGEDMNLQMSAFAAGQALKKDYPQVERMVYVSAGGFTVLRNGEAIAVDNGSMVSGPFFDIFQFPLVKGDPRTALKDVGSVALSETQAEKLFGSEDPIGKTLTLMLRGKPVDHRVTAVFKDLPKNSHMAFNMIARYDPATYWAEQPDFLTQWGWQSGWWYAALKPGSDPKVIQADEAAWEKRNIPDETFGDRKYNQGDDSDYRLVNIRDVHLGKAQNGAATPGNDRRTIVTFGVIALLILGMAVVNFTNLSTARASQRAREVALRKVLGAARKQLIVQFIGESIIVASIAMVMALALIELLVPAFARFLDADLDLHYFGHDGILLPVMALVLLVGALGGLYPAFYLSRFQPATVLKANRSAAETPGSGRLRNVLVVAQFAVSIGLIICTAIVYTQTVYARTTDPGYKREGLLQLTGASRRQVVPLSDTIVAEIARVPGVKSVGRSSIGIDTKNSSNTGISIPGHAEAVTIGTYAVDSKFFDTMGIRLVAGRSFDLGRPMDDATLPFPDDEAVERAFVARGANVVINELAAKRLGFRNPADAVGKQVKGGGFGTPDEMGLVPINIIGVVQDSRFRSIREPLEPIMFRMANNNRDAVLVRYSSATPDKVRQNVEQVWKRIVADAPFDGKFSEDIIQKLYKAEDSRAKTFAGFAILAVIVGCLGLFGLATFTAERRTKEIGIRKVMGARSRDIVRLLVWQFTRPVIIANLIAWPVAWYVMRDWLNTFDDRIPLGPTPFVAAGALALLIAVGTIASHAIRVASANPIRALRYE</sequence>
<keyword evidence="4 7" id="KW-1133">Transmembrane helix</keyword>
<keyword evidence="2" id="KW-1003">Cell membrane</keyword>
<protein>
    <submittedName>
        <fullName evidence="10">Putative ABC transporter permease protein</fullName>
    </submittedName>
</protein>